<dbReference type="InterPro" id="IPR025110">
    <property type="entry name" value="AMP-bd_C"/>
</dbReference>
<dbReference type="RefSeq" id="XP_009056313.1">
    <property type="nucleotide sequence ID" value="XM_009058065.1"/>
</dbReference>
<dbReference type="Gene3D" id="3.40.50.12780">
    <property type="entry name" value="N-terminal domain of ligase-like"/>
    <property type="match status" value="1"/>
</dbReference>
<evidence type="ECO:0000313" key="3">
    <source>
        <dbReference type="EMBL" id="ESO93113.1"/>
    </source>
</evidence>
<keyword evidence="4" id="KW-1185">Reference proteome</keyword>
<dbReference type="InterPro" id="IPR020845">
    <property type="entry name" value="AMP-binding_CS"/>
</dbReference>
<dbReference type="STRING" id="225164.V3ZP00"/>
<name>V3ZP00_LOTGI</name>
<reference evidence="3 4" key="1">
    <citation type="journal article" date="2013" name="Nature">
        <title>Insights into bilaterian evolution from three spiralian genomes.</title>
        <authorList>
            <person name="Simakov O."/>
            <person name="Marletaz F."/>
            <person name="Cho S.J."/>
            <person name="Edsinger-Gonzales E."/>
            <person name="Havlak P."/>
            <person name="Hellsten U."/>
            <person name="Kuo D.H."/>
            <person name="Larsson T."/>
            <person name="Lv J."/>
            <person name="Arendt D."/>
            <person name="Savage R."/>
            <person name="Osoegawa K."/>
            <person name="de Jong P."/>
            <person name="Grimwood J."/>
            <person name="Chapman J.A."/>
            <person name="Shapiro H."/>
            <person name="Aerts A."/>
            <person name="Otillar R.P."/>
            <person name="Terry A.Y."/>
            <person name="Boore J.L."/>
            <person name="Grigoriev I.V."/>
            <person name="Lindberg D.R."/>
            <person name="Seaver E.C."/>
            <person name="Weisblat D.A."/>
            <person name="Putnam N.H."/>
            <person name="Rokhsar D.S."/>
        </authorList>
    </citation>
    <scope>NUCLEOTIDE SEQUENCE [LARGE SCALE GENOMIC DNA]</scope>
</reference>
<dbReference type="AlphaFoldDB" id="V3ZP00"/>
<dbReference type="CTD" id="20238924"/>
<dbReference type="SUPFAM" id="SSF56801">
    <property type="entry name" value="Acetyl-CoA synthetase-like"/>
    <property type="match status" value="1"/>
</dbReference>
<dbReference type="PROSITE" id="PS00455">
    <property type="entry name" value="AMP_BINDING"/>
    <property type="match status" value="1"/>
</dbReference>
<dbReference type="Proteomes" id="UP000030746">
    <property type="component" value="Unassembled WGS sequence"/>
</dbReference>
<organism evidence="3 4">
    <name type="scientific">Lottia gigantea</name>
    <name type="common">Giant owl limpet</name>
    <dbReference type="NCBI Taxonomy" id="225164"/>
    <lineage>
        <taxon>Eukaryota</taxon>
        <taxon>Metazoa</taxon>
        <taxon>Spiralia</taxon>
        <taxon>Lophotrochozoa</taxon>
        <taxon>Mollusca</taxon>
        <taxon>Gastropoda</taxon>
        <taxon>Patellogastropoda</taxon>
        <taxon>Lottioidea</taxon>
        <taxon>Lottiidae</taxon>
        <taxon>Lottia</taxon>
    </lineage>
</organism>
<feature type="domain" description="AMP-binding enzyme C-terminal" evidence="2">
    <location>
        <begin position="444"/>
        <end position="524"/>
    </location>
</feature>
<gene>
    <name evidence="3" type="ORF">LOTGIDRAFT_162139</name>
</gene>
<dbReference type="GeneID" id="20238924"/>
<dbReference type="EMBL" id="KB201977">
    <property type="protein sequence ID" value="ESO93113.1"/>
    <property type="molecule type" value="Genomic_DNA"/>
</dbReference>
<proteinExistence type="predicted"/>
<dbReference type="InterPro" id="IPR045851">
    <property type="entry name" value="AMP-bd_C_sf"/>
</dbReference>
<dbReference type="OMA" id="AKRNSIY"/>
<dbReference type="HOGENOM" id="CLU_485105_0_0_1"/>
<evidence type="ECO:0008006" key="5">
    <source>
        <dbReference type="Google" id="ProtNLM"/>
    </source>
</evidence>
<accession>V3ZP00</accession>
<sequence>MTSLNSGQTLPERLEYWAKVHPDSDAFVFIDKDGSRTALTCKEIFVHATDFAKHLKGLGLDPGDVICSLLPDSPHGIIAFFGILLAGCVVFNGNLSLKDGSFLIQNLVKTKCRALILSSDVNEERRCIFTKLFEVQDGNKVSSTVLPDLTHVVFPCKNKSLEFLWRNLITESVDDVIRHNPKADAVILLSSGTTGMSKLIVHPGTLFTTLLKGVYGKHTTKMMNYLSLSWMPGLPFFYLSTGQTRVFIDQSKPPQLDGLIQLVYEIIMNERCDIVLIGLPELLDLIKILKTKPDLQNWPLKYCHLGGRPLSKSFVDTVLPYFHSVCNAYGTSETNVVSFVQIGDGREFEDFNAGRPCTGTEVIVKDANNQILAKGKRGNIFVKTNWMFSRYFGDEALTKSEFDENGFINLHDQGYVNENEELIVFGRTAEVIVRGEDYFHPAWIESIIRSCPDVDDVIVVPVPDDILQKEICACIVLIPGSDSDDKKVKEFCQKNFVREDYSSVGACPKYVILLDNIPLNSNSKPDRKAVEKMAVKKLNL</sequence>
<evidence type="ECO:0000259" key="2">
    <source>
        <dbReference type="Pfam" id="PF13193"/>
    </source>
</evidence>
<dbReference type="InterPro" id="IPR042099">
    <property type="entry name" value="ANL_N_sf"/>
</dbReference>
<dbReference type="Pfam" id="PF00501">
    <property type="entry name" value="AMP-binding"/>
    <property type="match status" value="1"/>
</dbReference>
<dbReference type="KEGG" id="lgi:LOTGIDRAFT_162139"/>
<feature type="domain" description="AMP-dependent synthetase/ligase" evidence="1">
    <location>
        <begin position="15"/>
        <end position="392"/>
    </location>
</feature>
<dbReference type="Pfam" id="PF13193">
    <property type="entry name" value="AMP-binding_C"/>
    <property type="match status" value="1"/>
</dbReference>
<dbReference type="Gene3D" id="3.30.300.30">
    <property type="match status" value="1"/>
</dbReference>
<dbReference type="InterPro" id="IPR000873">
    <property type="entry name" value="AMP-dep_synth/lig_dom"/>
</dbReference>
<protein>
    <recommendedName>
        <fullName evidence="5">AMP-dependent synthetase/ligase domain-containing protein</fullName>
    </recommendedName>
</protein>
<dbReference type="OrthoDB" id="10253115at2759"/>
<dbReference type="PANTHER" id="PTHR42814:SF3">
    <property type="entry name" value="BETA-N-ACETYLHEXOSAMINIDASE"/>
    <property type="match status" value="1"/>
</dbReference>
<dbReference type="PANTHER" id="PTHR42814">
    <property type="entry name" value="AMP-BINDING DOMAIN-CONTAINING PROTEIN"/>
    <property type="match status" value="1"/>
</dbReference>
<evidence type="ECO:0000259" key="1">
    <source>
        <dbReference type="Pfam" id="PF00501"/>
    </source>
</evidence>
<evidence type="ECO:0000313" key="4">
    <source>
        <dbReference type="Proteomes" id="UP000030746"/>
    </source>
</evidence>